<comment type="caution">
    <text evidence="2">The sequence shown here is derived from an EMBL/GenBank/DDBJ whole genome shotgun (WGS) entry which is preliminary data.</text>
</comment>
<reference evidence="2" key="2">
    <citation type="journal article" date="2021" name="PeerJ">
        <title>Extensive microbial diversity within the chicken gut microbiome revealed by metagenomics and culture.</title>
        <authorList>
            <person name="Gilroy R."/>
            <person name="Ravi A."/>
            <person name="Getino M."/>
            <person name="Pursley I."/>
            <person name="Horton D.L."/>
            <person name="Alikhan N.F."/>
            <person name="Baker D."/>
            <person name="Gharbi K."/>
            <person name="Hall N."/>
            <person name="Watson M."/>
            <person name="Adriaenssens E.M."/>
            <person name="Foster-Nyarko E."/>
            <person name="Jarju S."/>
            <person name="Secka A."/>
            <person name="Antonio M."/>
            <person name="Oren A."/>
            <person name="Chaudhuri R.R."/>
            <person name="La Ragione R."/>
            <person name="Hildebrand F."/>
            <person name="Pallen M.J."/>
        </authorList>
    </citation>
    <scope>NUCLEOTIDE SEQUENCE</scope>
    <source>
        <strain evidence="2">17213</strain>
    </source>
</reference>
<gene>
    <name evidence="2" type="ORF">IAB19_02175</name>
</gene>
<organism evidence="2 3">
    <name type="scientific">Candidatus Avisuccinivibrio stercorigallinarum</name>
    <dbReference type="NCBI Taxonomy" id="2840704"/>
    <lineage>
        <taxon>Bacteria</taxon>
        <taxon>Pseudomonadati</taxon>
        <taxon>Pseudomonadota</taxon>
        <taxon>Gammaproteobacteria</taxon>
        <taxon>Aeromonadales</taxon>
        <taxon>Succinivibrionaceae</taxon>
        <taxon>Succinivibrionaceae incertae sedis</taxon>
        <taxon>Candidatus Avisuccinivibrio</taxon>
    </lineage>
</organism>
<reference evidence="2" key="1">
    <citation type="submission" date="2020-10" db="EMBL/GenBank/DDBJ databases">
        <authorList>
            <person name="Gilroy R."/>
        </authorList>
    </citation>
    <scope>NUCLEOTIDE SEQUENCE</scope>
    <source>
        <strain evidence="2">17213</strain>
    </source>
</reference>
<protein>
    <submittedName>
        <fullName evidence="2">Uncharacterized protein</fullName>
    </submittedName>
</protein>
<evidence type="ECO:0000256" key="1">
    <source>
        <dbReference type="SAM" id="SignalP"/>
    </source>
</evidence>
<feature type="signal peptide" evidence="1">
    <location>
        <begin position="1"/>
        <end position="25"/>
    </location>
</feature>
<evidence type="ECO:0000313" key="3">
    <source>
        <dbReference type="Proteomes" id="UP000823631"/>
    </source>
</evidence>
<evidence type="ECO:0000313" key="2">
    <source>
        <dbReference type="EMBL" id="MBO8415169.1"/>
    </source>
</evidence>
<feature type="chain" id="PRO_5039501959" evidence="1">
    <location>
        <begin position="26"/>
        <end position="194"/>
    </location>
</feature>
<keyword evidence="1" id="KW-0732">Signal</keyword>
<dbReference type="Proteomes" id="UP000823631">
    <property type="component" value="Unassembled WGS sequence"/>
</dbReference>
<name>A0A9D9DB78_9GAMM</name>
<dbReference type="EMBL" id="JADINH010000036">
    <property type="protein sequence ID" value="MBO8415169.1"/>
    <property type="molecule type" value="Genomic_DNA"/>
</dbReference>
<accession>A0A9D9DB78</accession>
<sequence>MRASQLCLTVLSALLLSTGCTSDVAENYTIGYDFVSGNPYPDTPAPQGALESMTSGPYLEGANLPDYAAEDGLLQEAAADSTTGGLKSGEYLEDHSFEALGKADQNNREEITARAYERARELSKWPDTPAKAPEPVGMQKRLQEISDGPYPATSQPYRVYPYYRPYDLPTYWPSYRYHRPGSGFRGGVGVWVHN</sequence>
<proteinExistence type="predicted"/>
<dbReference type="AlphaFoldDB" id="A0A9D9DB78"/>
<dbReference type="PROSITE" id="PS51257">
    <property type="entry name" value="PROKAR_LIPOPROTEIN"/>
    <property type="match status" value="1"/>
</dbReference>